<evidence type="ECO:0000256" key="10">
    <source>
        <dbReference type="SAM" id="MobiDB-lite"/>
    </source>
</evidence>
<evidence type="ECO:0000256" key="3">
    <source>
        <dbReference type="ARBA" id="ARBA00022475"/>
    </source>
</evidence>
<feature type="transmembrane region" description="Helical" evidence="9">
    <location>
        <begin position="12"/>
        <end position="30"/>
    </location>
</feature>
<dbReference type="EMBL" id="JBHMDG010000024">
    <property type="protein sequence ID" value="MFB9314705.1"/>
    <property type="molecule type" value="Genomic_DNA"/>
</dbReference>
<dbReference type="NCBIfam" id="TIGR01411">
    <property type="entry name" value="tatAE"/>
    <property type="match status" value="1"/>
</dbReference>
<keyword evidence="8 9" id="KW-0472">Membrane</keyword>
<keyword evidence="2 9" id="KW-0813">Transport</keyword>
<evidence type="ECO:0000256" key="1">
    <source>
        <dbReference type="ARBA" id="ARBA00004162"/>
    </source>
</evidence>
<comment type="caution">
    <text evidence="11">The sequence shown here is derived from an EMBL/GenBank/DDBJ whole genome shotgun (WGS) entry which is preliminary data.</text>
</comment>
<comment type="subunit">
    <text evidence="9">The Tat system comprises two distinct complexes: a TatABC complex, containing multiple copies of TatA, TatB and TatC subunits, and a separate TatA complex, containing only TatA subunits. Substrates initially bind to the TatABC complex, which probably triggers association of the separate TatA complex to form the active translocon.</text>
</comment>
<evidence type="ECO:0000313" key="12">
    <source>
        <dbReference type="Proteomes" id="UP001589750"/>
    </source>
</evidence>
<evidence type="ECO:0000256" key="9">
    <source>
        <dbReference type="HAMAP-Rule" id="MF_00236"/>
    </source>
</evidence>
<feature type="compositionally biased region" description="Low complexity" evidence="10">
    <location>
        <begin position="66"/>
        <end position="98"/>
    </location>
</feature>
<keyword evidence="12" id="KW-1185">Reference proteome</keyword>
<comment type="function">
    <text evidence="9">Part of the twin-arginine translocation (Tat) system that transports large folded proteins containing a characteristic twin-arginine motif in their signal peptide across membranes. TatA could form the protein-conducting channel of the Tat system.</text>
</comment>
<comment type="subcellular location">
    <subcellularLocation>
        <location evidence="1 9">Cell membrane</location>
        <topology evidence="1 9">Single-pass membrane protein</topology>
    </subcellularLocation>
</comment>
<proteinExistence type="inferred from homology"/>
<accession>A0ABV5KFZ7</accession>
<name>A0ABV5KFZ7_9ACTN</name>
<keyword evidence="7 9" id="KW-0811">Translocation</keyword>
<evidence type="ECO:0000256" key="4">
    <source>
        <dbReference type="ARBA" id="ARBA00022692"/>
    </source>
</evidence>
<feature type="region of interest" description="Disordered" evidence="10">
    <location>
        <begin position="41"/>
        <end position="107"/>
    </location>
</feature>
<dbReference type="RefSeq" id="WP_140010598.1">
    <property type="nucleotide sequence ID" value="NZ_JBHMDG010000024.1"/>
</dbReference>
<organism evidence="11 12">
    <name type="scientific">Nocardioides plantarum</name>
    <dbReference type="NCBI Taxonomy" id="29299"/>
    <lineage>
        <taxon>Bacteria</taxon>
        <taxon>Bacillati</taxon>
        <taxon>Actinomycetota</taxon>
        <taxon>Actinomycetes</taxon>
        <taxon>Propionibacteriales</taxon>
        <taxon>Nocardioidaceae</taxon>
        <taxon>Nocardioides</taxon>
    </lineage>
</organism>
<evidence type="ECO:0000256" key="5">
    <source>
        <dbReference type="ARBA" id="ARBA00022927"/>
    </source>
</evidence>
<dbReference type="HAMAP" id="MF_00236">
    <property type="entry name" value="TatA_E"/>
    <property type="match status" value="1"/>
</dbReference>
<dbReference type="PANTHER" id="PTHR42982">
    <property type="entry name" value="SEC-INDEPENDENT PROTEIN TRANSLOCASE PROTEIN TATA"/>
    <property type="match status" value="1"/>
</dbReference>
<sequence>MINPLLGMPQGAEWLVILAIVILVFGAAKLPDLARGTGQALRIFKNETKGLRDDDDDTKPTPKPTPASEISAPEATPAAPAAPVAQPVVTDEVPVVPETDVRPHTNS</sequence>
<keyword evidence="4 9" id="KW-0812">Transmembrane</keyword>
<evidence type="ECO:0000256" key="7">
    <source>
        <dbReference type="ARBA" id="ARBA00023010"/>
    </source>
</evidence>
<reference evidence="11 12" key="1">
    <citation type="submission" date="2024-09" db="EMBL/GenBank/DDBJ databases">
        <authorList>
            <person name="Sun Q."/>
            <person name="Mori K."/>
        </authorList>
    </citation>
    <scope>NUCLEOTIDE SEQUENCE [LARGE SCALE GENOMIC DNA]</scope>
    <source>
        <strain evidence="11 12">JCM 9626</strain>
    </source>
</reference>
<keyword evidence="6 9" id="KW-1133">Transmembrane helix</keyword>
<comment type="similarity">
    <text evidence="9">Belongs to the TatA/E family.</text>
</comment>
<dbReference type="InterPro" id="IPR003369">
    <property type="entry name" value="TatA/B/E"/>
</dbReference>
<dbReference type="Proteomes" id="UP001589750">
    <property type="component" value="Unassembled WGS sequence"/>
</dbReference>
<gene>
    <name evidence="9 11" type="primary">tatA</name>
    <name evidence="11" type="ORF">ACFFRI_16730</name>
</gene>
<protein>
    <recommendedName>
        <fullName evidence="9">Sec-independent protein translocase protein TatA</fullName>
    </recommendedName>
</protein>
<dbReference type="PANTHER" id="PTHR42982:SF8">
    <property type="entry name" value="SEC-INDEPENDENT PROTEIN TRANSLOCASE PROTEIN TATA"/>
    <property type="match status" value="1"/>
</dbReference>
<keyword evidence="5 9" id="KW-0653">Protein transport</keyword>
<dbReference type="InterPro" id="IPR006312">
    <property type="entry name" value="TatA/E"/>
</dbReference>
<evidence type="ECO:0000313" key="11">
    <source>
        <dbReference type="EMBL" id="MFB9314705.1"/>
    </source>
</evidence>
<evidence type="ECO:0000256" key="2">
    <source>
        <dbReference type="ARBA" id="ARBA00022448"/>
    </source>
</evidence>
<evidence type="ECO:0000256" key="6">
    <source>
        <dbReference type="ARBA" id="ARBA00022989"/>
    </source>
</evidence>
<evidence type="ECO:0000256" key="8">
    <source>
        <dbReference type="ARBA" id="ARBA00023136"/>
    </source>
</evidence>
<dbReference type="Gene3D" id="1.20.5.3310">
    <property type="match status" value="1"/>
</dbReference>
<keyword evidence="3 9" id="KW-1003">Cell membrane</keyword>
<dbReference type="Pfam" id="PF02416">
    <property type="entry name" value="TatA_B_E"/>
    <property type="match status" value="1"/>
</dbReference>